<organism evidence="2 3">
    <name type="scientific">Senna tora</name>
    <dbReference type="NCBI Taxonomy" id="362788"/>
    <lineage>
        <taxon>Eukaryota</taxon>
        <taxon>Viridiplantae</taxon>
        <taxon>Streptophyta</taxon>
        <taxon>Embryophyta</taxon>
        <taxon>Tracheophyta</taxon>
        <taxon>Spermatophyta</taxon>
        <taxon>Magnoliopsida</taxon>
        <taxon>eudicotyledons</taxon>
        <taxon>Gunneridae</taxon>
        <taxon>Pentapetalae</taxon>
        <taxon>rosids</taxon>
        <taxon>fabids</taxon>
        <taxon>Fabales</taxon>
        <taxon>Fabaceae</taxon>
        <taxon>Caesalpinioideae</taxon>
        <taxon>Cassia clade</taxon>
        <taxon>Senna</taxon>
    </lineage>
</organism>
<feature type="region of interest" description="Disordered" evidence="1">
    <location>
        <begin position="68"/>
        <end position="106"/>
    </location>
</feature>
<sequence>MGGDDNDLRLAHQNLVSFSGDEIKISVGDLGHTLQSNPQRRRELGGKGAQINGSDVLWALQRASARKEMKMRKKKKQRRMEEEEEEEDLSSARRSTEESGVDDGDVREVCIKSEWGDRLDELEERLQELSRII</sequence>
<evidence type="ECO:0000313" key="2">
    <source>
        <dbReference type="EMBL" id="KAF7843876.1"/>
    </source>
</evidence>
<comment type="caution">
    <text evidence="2">The sequence shown here is derived from an EMBL/GenBank/DDBJ whole genome shotgun (WGS) entry which is preliminary data.</text>
</comment>
<proteinExistence type="predicted"/>
<dbReference type="EMBL" id="JAAIUW010000001">
    <property type="protein sequence ID" value="KAF7843876.1"/>
    <property type="molecule type" value="Genomic_DNA"/>
</dbReference>
<evidence type="ECO:0000256" key="1">
    <source>
        <dbReference type="SAM" id="MobiDB-lite"/>
    </source>
</evidence>
<feature type="compositionally biased region" description="Basic residues" evidence="1">
    <location>
        <begin position="69"/>
        <end position="78"/>
    </location>
</feature>
<dbReference type="PANTHER" id="PTHR37728">
    <property type="entry name" value="BNAA04G26730D PROTEIN"/>
    <property type="match status" value="1"/>
</dbReference>
<reference evidence="2" key="1">
    <citation type="submission" date="2020-09" db="EMBL/GenBank/DDBJ databases">
        <title>Genome-Enabled Discovery of Anthraquinone Biosynthesis in Senna tora.</title>
        <authorList>
            <person name="Kang S.-H."/>
            <person name="Pandey R.P."/>
            <person name="Lee C.-M."/>
            <person name="Sim J.-S."/>
            <person name="Jeong J.-T."/>
            <person name="Choi B.-S."/>
            <person name="Jung M."/>
            <person name="Ginzburg D."/>
            <person name="Zhao K."/>
            <person name="Won S.Y."/>
            <person name="Oh T.-J."/>
            <person name="Yu Y."/>
            <person name="Kim N.-H."/>
            <person name="Lee O.R."/>
            <person name="Lee T.-H."/>
            <person name="Bashyal P."/>
            <person name="Kim T.-S."/>
            <person name="Lee W.-H."/>
            <person name="Kawkins C."/>
            <person name="Kim C.-K."/>
            <person name="Kim J.S."/>
            <person name="Ahn B.O."/>
            <person name="Rhee S.Y."/>
            <person name="Sohng J.K."/>
        </authorList>
    </citation>
    <scope>NUCLEOTIDE SEQUENCE</scope>
    <source>
        <tissue evidence="2">Leaf</tissue>
    </source>
</reference>
<name>A0A834XH72_9FABA</name>
<keyword evidence="3" id="KW-1185">Reference proteome</keyword>
<gene>
    <name evidence="2" type="ORF">G2W53_000781</name>
</gene>
<dbReference type="Proteomes" id="UP000634136">
    <property type="component" value="Unassembled WGS sequence"/>
</dbReference>
<dbReference type="PANTHER" id="PTHR37728:SF1">
    <property type="entry name" value="OS06G0132300 PROTEIN"/>
    <property type="match status" value="1"/>
</dbReference>
<accession>A0A834XH72</accession>
<dbReference type="OrthoDB" id="1295485at2759"/>
<dbReference type="AlphaFoldDB" id="A0A834XH72"/>
<protein>
    <submittedName>
        <fullName evidence="2">Death domain associated protein</fullName>
    </submittedName>
</protein>
<evidence type="ECO:0000313" key="3">
    <source>
        <dbReference type="Proteomes" id="UP000634136"/>
    </source>
</evidence>